<dbReference type="EMBL" id="MN739518">
    <property type="protein sequence ID" value="QHT09920.1"/>
    <property type="molecule type" value="Genomic_DNA"/>
</dbReference>
<organism evidence="2">
    <name type="scientific">viral metagenome</name>
    <dbReference type="NCBI Taxonomy" id="1070528"/>
    <lineage>
        <taxon>unclassified sequences</taxon>
        <taxon>metagenomes</taxon>
        <taxon>organismal metagenomes</taxon>
    </lineage>
</organism>
<feature type="region of interest" description="Disordered" evidence="1">
    <location>
        <begin position="1"/>
        <end position="20"/>
    </location>
</feature>
<protein>
    <submittedName>
        <fullName evidence="2">Uncharacterized protein</fullName>
    </submittedName>
</protein>
<name>A0A6C0D109_9ZZZZ</name>
<evidence type="ECO:0000256" key="1">
    <source>
        <dbReference type="SAM" id="MobiDB-lite"/>
    </source>
</evidence>
<sequence length="141" mass="16193">MNSFNNSNFCPRQNPPKQNNFTIEHYGTPTELCTSRGGEIAIADDGTSICVKYSNQIPTEKIKFSFEDNMNYVCKMKNNQGKCDTDSRVHVFSEKQRNQPTVYFKNRINKQPVSVDASENQQDYNKTKAVGYKYIRLNSLS</sequence>
<reference evidence="2" key="1">
    <citation type="journal article" date="2020" name="Nature">
        <title>Giant virus diversity and host interactions through global metagenomics.</title>
        <authorList>
            <person name="Schulz F."/>
            <person name="Roux S."/>
            <person name="Paez-Espino D."/>
            <person name="Jungbluth S."/>
            <person name="Walsh D.A."/>
            <person name="Denef V.J."/>
            <person name="McMahon K.D."/>
            <person name="Konstantinidis K.T."/>
            <person name="Eloe-Fadrosh E.A."/>
            <person name="Kyrpides N.C."/>
            <person name="Woyke T."/>
        </authorList>
    </citation>
    <scope>NUCLEOTIDE SEQUENCE</scope>
    <source>
        <strain evidence="2">GVMAG-M-3300023174-104</strain>
    </source>
</reference>
<evidence type="ECO:0000313" key="2">
    <source>
        <dbReference type="EMBL" id="QHT09920.1"/>
    </source>
</evidence>
<dbReference type="AlphaFoldDB" id="A0A6C0D109"/>
<proteinExistence type="predicted"/>
<accession>A0A6C0D109</accession>